<evidence type="ECO:0000313" key="1">
    <source>
        <dbReference type="EMBL" id="KDM93482.1"/>
    </source>
</evidence>
<keyword evidence="2" id="KW-1185">Reference proteome</keyword>
<comment type="caution">
    <text evidence="1">The sequence shown here is derived from an EMBL/GenBank/DDBJ whole genome shotgun (WGS) entry which is preliminary data.</text>
</comment>
<accession>A0A066S0K2</accession>
<protein>
    <submittedName>
        <fullName evidence="1">Uncharacterized protein</fullName>
    </submittedName>
</protein>
<dbReference type="OrthoDB" id="6195988at2"/>
<name>A0A066S0K2_9GAMM</name>
<organism evidence="1 2">
    <name type="scientific">Photobacterium galatheae</name>
    <dbReference type="NCBI Taxonomy" id="1654360"/>
    <lineage>
        <taxon>Bacteria</taxon>
        <taxon>Pseudomonadati</taxon>
        <taxon>Pseudomonadota</taxon>
        <taxon>Gammaproteobacteria</taxon>
        <taxon>Vibrionales</taxon>
        <taxon>Vibrionaceae</taxon>
        <taxon>Photobacterium</taxon>
    </lineage>
</organism>
<sequence>METIKLLNLEFSTVDAVYPSIHQEEGDFLVEFRDWQEKAVKLHFSDIVAFKWQMVFDLHEGERDDCCYEIHGSSWLIQHVQSEIINDHEGYKHYRLNFNEIGQLDVIALNLRART</sequence>
<dbReference type="AlphaFoldDB" id="A0A066S0K2"/>
<gene>
    <name evidence="1" type="ORF">EA58_01045</name>
</gene>
<dbReference type="EMBL" id="JMIB01000002">
    <property type="protein sequence ID" value="KDM93482.1"/>
    <property type="molecule type" value="Genomic_DNA"/>
</dbReference>
<dbReference type="Proteomes" id="UP000027192">
    <property type="component" value="Unassembled WGS sequence"/>
</dbReference>
<reference evidence="1 2" key="1">
    <citation type="submission" date="2014-04" db="EMBL/GenBank/DDBJ databases">
        <title>Draft genome sequence of Photobacterium halotolerans S2753: a solonamide, ngercheumicin and holomycin producer.</title>
        <authorList>
            <person name="Machado H.R."/>
            <person name="Gram L."/>
        </authorList>
    </citation>
    <scope>NUCLEOTIDE SEQUENCE [LARGE SCALE GENOMIC DNA]</scope>
    <source>
        <strain evidence="1 2">S2753</strain>
    </source>
</reference>
<dbReference type="STRING" id="1654360.EA58_01045"/>
<evidence type="ECO:0000313" key="2">
    <source>
        <dbReference type="Proteomes" id="UP000027192"/>
    </source>
</evidence>
<dbReference type="RefSeq" id="WP_036747832.1">
    <property type="nucleotide sequence ID" value="NZ_JAGSGC010000001.1"/>
</dbReference>
<proteinExistence type="predicted"/>